<dbReference type="RefSeq" id="WP_092785221.1">
    <property type="nucleotide sequence ID" value="NZ_FORA01000014.1"/>
</dbReference>
<feature type="chain" id="PRO_5011664589" evidence="2">
    <location>
        <begin position="25"/>
        <end position="341"/>
    </location>
</feature>
<keyword evidence="4" id="KW-1185">Reference proteome</keyword>
<dbReference type="STRING" id="390807.SAMN04488095_0078"/>
<proteinExistence type="predicted"/>
<sequence length="341" mass="35488">MKRRNVLGLGFGLGGAALAAPALAQTRTTLALVTDREAPARVLADRLSAVTDGALSLDVRVTPADSRAFLSQVGEGQADMYMGSEEDFVDTHPAFGLFAAMPGGMSTSELEGWISASDGRLMWDDLSAEHGVKAFLAGCDGPQPIWSRAPLTGPGDLTGGRVGSTGLGLRLMAAMGAGDVVDIRDGGDLSGLDALEGLSLLQMRDAGLLESFPHMTAANVSRPMSGRSVGVNLAKWEGLTDADRLLLESCITASHGMDRIKALHEGALAARDAAITTHAMPAEIWAAQTAATNAVMTAILDTNDIGADAADAYLYFLTDVAGWSEIGEAAFTQGRNRELSQ</sequence>
<evidence type="ECO:0000313" key="3">
    <source>
        <dbReference type="EMBL" id="SFJ89818.1"/>
    </source>
</evidence>
<dbReference type="EMBL" id="FORA01000014">
    <property type="protein sequence ID" value="SFJ89818.1"/>
    <property type="molecule type" value="Genomic_DNA"/>
</dbReference>
<dbReference type="OrthoDB" id="9780733at2"/>
<dbReference type="Gene3D" id="3.40.190.170">
    <property type="entry name" value="Bacterial extracellular solute-binding protein, family 7"/>
    <property type="match status" value="1"/>
</dbReference>
<reference evidence="3 4" key="1">
    <citation type="submission" date="2016-10" db="EMBL/GenBank/DDBJ databases">
        <authorList>
            <person name="de Groot N.N."/>
        </authorList>
    </citation>
    <scope>NUCLEOTIDE SEQUENCE [LARGE SCALE GENOMIC DNA]</scope>
    <source>
        <strain evidence="3 4">DSM 19073</strain>
    </source>
</reference>
<keyword evidence="2" id="KW-0732">Signal</keyword>
<dbReference type="Gene3D" id="3.40.190.10">
    <property type="entry name" value="Periplasmic binding protein-like II"/>
    <property type="match status" value="1"/>
</dbReference>
<accession>A0A1I3V2Z0</accession>
<evidence type="ECO:0000313" key="4">
    <source>
        <dbReference type="Proteomes" id="UP000199110"/>
    </source>
</evidence>
<evidence type="ECO:0000256" key="2">
    <source>
        <dbReference type="SAM" id="SignalP"/>
    </source>
</evidence>
<dbReference type="Proteomes" id="UP000199110">
    <property type="component" value="Unassembled WGS sequence"/>
</dbReference>
<organism evidence="3 4">
    <name type="scientific">Jannaschia pohangensis</name>
    <dbReference type="NCBI Taxonomy" id="390807"/>
    <lineage>
        <taxon>Bacteria</taxon>
        <taxon>Pseudomonadati</taxon>
        <taxon>Pseudomonadota</taxon>
        <taxon>Alphaproteobacteria</taxon>
        <taxon>Rhodobacterales</taxon>
        <taxon>Roseobacteraceae</taxon>
        <taxon>Jannaschia</taxon>
    </lineage>
</organism>
<comment type="subcellular location">
    <subcellularLocation>
        <location evidence="1">Cell envelope</location>
    </subcellularLocation>
</comment>
<gene>
    <name evidence="3" type="ORF">SAMN04488095_0078</name>
</gene>
<dbReference type="InterPro" id="IPR038404">
    <property type="entry name" value="TRAP_DctP_sf"/>
</dbReference>
<name>A0A1I3V2Z0_9RHOB</name>
<dbReference type="GO" id="GO:0030313">
    <property type="term" value="C:cell envelope"/>
    <property type="evidence" value="ECO:0007669"/>
    <property type="project" value="UniProtKB-SubCell"/>
</dbReference>
<evidence type="ECO:0000256" key="1">
    <source>
        <dbReference type="ARBA" id="ARBA00004196"/>
    </source>
</evidence>
<feature type="signal peptide" evidence="2">
    <location>
        <begin position="1"/>
        <end position="24"/>
    </location>
</feature>
<protein>
    <submittedName>
        <fullName evidence="3">TRAP-type mannitol/chloroaromatic compound transport system, substrate-binding protein</fullName>
    </submittedName>
</protein>
<dbReference type="AlphaFoldDB" id="A0A1I3V2Z0"/>